<feature type="domain" description="Restriction endonuclease type II-like" evidence="9">
    <location>
        <begin position="1394"/>
        <end position="1487"/>
    </location>
</feature>
<dbReference type="InterPro" id="IPR050534">
    <property type="entry name" value="Coronavir_polyprotein_1ab"/>
</dbReference>
<dbReference type="InterPro" id="IPR011335">
    <property type="entry name" value="Restrct_endonuc-II-like"/>
</dbReference>
<comment type="similarity">
    <text evidence="1">Belongs to the DNA2/NAM7 helicase family.</text>
</comment>
<keyword evidence="4" id="KW-0347">Helicase</keyword>
<proteinExistence type="inferred from homology"/>
<dbReference type="Pfam" id="PF13086">
    <property type="entry name" value="AAA_11"/>
    <property type="match status" value="2"/>
</dbReference>
<keyword evidence="2" id="KW-0547">Nucleotide-binding</keyword>
<dbReference type="GO" id="GO:0005524">
    <property type="term" value="F:ATP binding"/>
    <property type="evidence" value="ECO:0007669"/>
    <property type="project" value="UniProtKB-KW"/>
</dbReference>
<keyword evidence="5" id="KW-0067">ATP-binding</keyword>
<dbReference type="PANTHER" id="PTHR43788">
    <property type="entry name" value="DNA2/NAM7 HELICASE FAMILY MEMBER"/>
    <property type="match status" value="1"/>
</dbReference>
<dbReference type="Pfam" id="PF13087">
    <property type="entry name" value="AAA_12"/>
    <property type="match status" value="1"/>
</dbReference>
<dbReference type="RefSeq" id="WP_161160024.1">
    <property type="nucleotide sequence ID" value="NZ_WWSR01000003.1"/>
</dbReference>
<dbReference type="InterPro" id="IPR047187">
    <property type="entry name" value="SF1_C_Upf1"/>
</dbReference>
<feature type="domain" description="DNA2/NAM7 helicase-like C-terminal" evidence="8">
    <location>
        <begin position="1167"/>
        <end position="1351"/>
    </location>
</feature>
<evidence type="ECO:0000256" key="3">
    <source>
        <dbReference type="ARBA" id="ARBA00022801"/>
    </source>
</evidence>
<protein>
    <submittedName>
        <fullName evidence="10">AAA family ATPase</fullName>
    </submittedName>
</protein>
<evidence type="ECO:0000259" key="9">
    <source>
        <dbReference type="Pfam" id="PF18741"/>
    </source>
</evidence>
<accession>A0A6N9JHP8</accession>
<evidence type="ECO:0000256" key="5">
    <source>
        <dbReference type="ARBA" id="ARBA00022840"/>
    </source>
</evidence>
<dbReference type="Gene3D" id="3.40.960.10">
    <property type="entry name" value="VSR Endonuclease"/>
    <property type="match status" value="1"/>
</dbReference>
<reference evidence="10 11" key="1">
    <citation type="journal article" date="2019" name="Nat. Med.">
        <title>A library of human gut bacterial isolates paired with longitudinal multiomics data enables mechanistic microbiome research.</title>
        <authorList>
            <person name="Poyet M."/>
            <person name="Groussin M."/>
            <person name="Gibbons S.M."/>
            <person name="Avila-Pacheco J."/>
            <person name="Jiang X."/>
            <person name="Kearney S.M."/>
            <person name="Perrotta A.R."/>
            <person name="Berdy B."/>
            <person name="Zhao S."/>
            <person name="Lieberman T.D."/>
            <person name="Swanson P.K."/>
            <person name="Smith M."/>
            <person name="Roesemann S."/>
            <person name="Alexander J.E."/>
            <person name="Rich S.A."/>
            <person name="Livny J."/>
            <person name="Vlamakis H."/>
            <person name="Clish C."/>
            <person name="Bullock K."/>
            <person name="Deik A."/>
            <person name="Scott J."/>
            <person name="Pierce K.A."/>
            <person name="Xavier R.J."/>
            <person name="Alm E.J."/>
        </authorList>
    </citation>
    <scope>NUCLEOTIDE SEQUENCE [LARGE SCALE GENOMIC DNA]</scope>
    <source>
        <strain evidence="10 11">BIOML-A20</strain>
    </source>
</reference>
<evidence type="ECO:0000256" key="2">
    <source>
        <dbReference type="ARBA" id="ARBA00022741"/>
    </source>
</evidence>
<gene>
    <name evidence="10" type="ORF">GT464_03085</name>
</gene>
<organism evidence="10 11">
    <name type="scientific">Collinsella aerofaciens</name>
    <dbReference type="NCBI Taxonomy" id="74426"/>
    <lineage>
        <taxon>Bacteria</taxon>
        <taxon>Bacillati</taxon>
        <taxon>Actinomycetota</taxon>
        <taxon>Coriobacteriia</taxon>
        <taxon>Coriobacteriales</taxon>
        <taxon>Coriobacteriaceae</taxon>
        <taxon>Collinsella</taxon>
    </lineage>
</organism>
<comment type="caution">
    <text evidence="10">The sequence shown here is derived from an EMBL/GenBank/DDBJ whole genome shotgun (WGS) entry which is preliminary data.</text>
</comment>
<evidence type="ECO:0000256" key="4">
    <source>
        <dbReference type="ARBA" id="ARBA00022806"/>
    </source>
</evidence>
<dbReference type="InterPro" id="IPR041677">
    <property type="entry name" value="DNA2/NAM7_AAA_11"/>
</dbReference>
<sequence>MGSDLNNLSVVDKAEALFGYLEEFSKIRMKIVRNVNDYASDCIDLESLPTDNGWIEVRFRDSANNDGPVLSVAKPEFKTCPQPPDEIAPWIASGWESYKNQIGFKFPPEELAEANEEAPQDLFMSDPARAQLFEEWGGERDKWVTYQTKATEASGVYERLFKMKEKLKSDPDKLEVVAASMNVRLSEDKRVDHPVFTRNMRIQLDAEKGIISVEDVDSSTLIQKDLLSQSQNLTMSKISEAELRLDEEEVHPLDRDAIAREAKLLVNQLSPKSRYFDRADAARDQEADIDVRPGFYLIFRQRPDGTAGAIGRIVKTIDETQRVPAFLNGLLGEFTHDETTPVLEDLSDGSTVSRRLAEANGEDDEILLAKPANRAQLEIAKRIEQDDAVLVQGPPGTGKTHTIANLMGSFLAQGKRVLVTSYTSKALTVLADKMPPELRSLCVSSLTSNGKDARDSVEAIVNHLGEHSISELNQFVQELSCQREEILVDLAKARKSAFVEREAENKQFELGNETLTPHDAAQYVAKNKEELGDIIPGQVKLLAQLDISIVEELYQSNGIASAEDEAEAICLQDADWMALLPKPDVYAQEFEKYNQASSLADELIRRHGWGLCDDGGAVEIGPAALPVLDDNSEAFDTVKNLVLHGALSEEWQREVAARSLRGEGEITIWHRLCDEVQSLEQQASSYRSKWFPRQVALGDNSDYQQLRTLVNGYKEYLGKTGLRKLLSSVKSLPDGVTVNGAQVASPEDCDAILDYIELMDKRHVCAIQWDALMGTVGVSCFAELDSSEPEHVAFRYIEAIKAALVWKAERIDKLFDALDSNGISHEVFFDCPSMISEKEVVAKTLQALETDFTDYLKLCVALKKIRAIKAWAEDVLKRIEDASAKHCEIAAALSDCIVRLRPVGDFGEAVDPELGLVQTYRDQYNRLQWLCEIRAAVKRRHEQLNQLSQIAPGWAQAVREREGVHGATSVPRDIERAWKYKQCQAIVEYADRANSSNPQKEISELGKRYRDITAKLAGMMAWLKIHKDLESNTELKVALNGWKQTVARIGKGTGKNASRHRSKARALMAKCQRAVPAWIMPIGQALDSFDPANNLFDIVIIDEASQADMTALAITYLAKKVIVVGDDKQVSPLSVGAKESTAEGLAASYIEGKGIPNAHLYRARYSLYEIAQQGFSPIMLTEHFRCVPDIIGFSNGLSYGGKIKALRDADAGGLMPALVPFRVESGMRSGKAKINQQEAKAAVAIIRACLEQPEYENKTFGVLSLLGEEQADLIRNELLKEMDPAEFEKHEIICGNAAGFQGDERDVMILSMVDSNESETPLRFMGTGSDDAYKKRYNVAASRAKDQMWLVYSLDPARDLKSGDLRRQLIEYMLDPHTFDTQIEEAQEKAESDFELQVCTELSKRGYQYEQQKEVGSYRIDIVVQSDHHNVAIECDGDRWHSTEGQIIADMERQTILERVGWDFIRIRGSEFYSDRDATMDRVVAELAIYDIKPGQQLPTVARDTSELLERVLEAVRDNFDDEVDENTLESTVARDSAIAAALQEVSQPCKPDEKLEDDGAKGNPADMDISAGAGDRRIRVDERHASAAGENSCEKTLLLSLGKADYKFYKAYQPGAIWVLGDLSIRTSIKEVCSSFDYDCDYRAEGAEVTGGRSAWLLYPKGMRADASREPRLKTVKVPAKNKQEDALLVALESLHISFVDKRGKQGSLWVIDHPVFRQYRDSFEKNYHVKFRFSEQGSKSTSFQSAWYMVSGEPERTVTSAIGGAQHDSTASGPVCVPYVSANIATSPLSYGAYDSDSCMRAAADRMCKIISIEAPIEKQRLFNDVRASFGIERSGVNINATNQSVLNRVEHAVTQFNGREYIWANAQDPGKCSFFRPNDDVANRTVEQFAKEELIAAVLYCMCSKNGTLAIDDIVSQTARALGFARKGSTVVKTIQAAVNAAECAGLIRRLDDGRYRSNY</sequence>
<feature type="domain" description="DNA2/NAM7 helicase helicase" evidence="7">
    <location>
        <begin position="373"/>
        <end position="508"/>
    </location>
</feature>
<feature type="domain" description="DNA2/NAM7 helicase helicase" evidence="7">
    <location>
        <begin position="1088"/>
        <end position="1132"/>
    </location>
</feature>
<evidence type="ECO:0000256" key="1">
    <source>
        <dbReference type="ARBA" id="ARBA00007913"/>
    </source>
</evidence>
<evidence type="ECO:0000259" key="8">
    <source>
        <dbReference type="Pfam" id="PF13087"/>
    </source>
</evidence>
<dbReference type="GO" id="GO:0016787">
    <property type="term" value="F:hydrolase activity"/>
    <property type="evidence" value="ECO:0007669"/>
    <property type="project" value="UniProtKB-KW"/>
</dbReference>
<dbReference type="SUPFAM" id="SSF52540">
    <property type="entry name" value="P-loop containing nucleoside triphosphate hydrolases"/>
    <property type="match status" value="1"/>
</dbReference>
<evidence type="ECO:0000259" key="7">
    <source>
        <dbReference type="Pfam" id="PF13086"/>
    </source>
</evidence>
<keyword evidence="3" id="KW-0378">Hydrolase</keyword>
<evidence type="ECO:0000313" key="10">
    <source>
        <dbReference type="EMBL" id="MZJ38941.1"/>
    </source>
</evidence>
<dbReference type="InterPro" id="IPR041679">
    <property type="entry name" value="DNA2/NAM7-like_C"/>
</dbReference>
<evidence type="ECO:0000313" key="11">
    <source>
        <dbReference type="Proteomes" id="UP000469380"/>
    </source>
</evidence>
<dbReference type="EMBL" id="WWSR01000003">
    <property type="protein sequence ID" value="MZJ38941.1"/>
    <property type="molecule type" value="Genomic_DNA"/>
</dbReference>
<dbReference type="Pfam" id="PF18741">
    <property type="entry name" value="MTES_1575"/>
    <property type="match status" value="1"/>
</dbReference>
<dbReference type="GO" id="GO:0043139">
    <property type="term" value="F:5'-3' DNA helicase activity"/>
    <property type="evidence" value="ECO:0007669"/>
    <property type="project" value="TreeGrafter"/>
</dbReference>
<feature type="region of interest" description="Disordered" evidence="6">
    <location>
        <begin position="1548"/>
        <end position="1575"/>
    </location>
</feature>
<dbReference type="InterPro" id="IPR049468">
    <property type="entry name" value="Restrct_endonuc-II-like_dom"/>
</dbReference>
<feature type="compositionally biased region" description="Basic and acidic residues" evidence="6">
    <location>
        <begin position="1551"/>
        <end position="1561"/>
    </location>
</feature>
<evidence type="ECO:0000256" key="6">
    <source>
        <dbReference type="SAM" id="MobiDB-lite"/>
    </source>
</evidence>
<dbReference type="InterPro" id="IPR027417">
    <property type="entry name" value="P-loop_NTPase"/>
</dbReference>
<dbReference type="CDD" id="cd18808">
    <property type="entry name" value="SF1_C_Upf1"/>
    <property type="match status" value="1"/>
</dbReference>
<dbReference type="Proteomes" id="UP000469380">
    <property type="component" value="Unassembled WGS sequence"/>
</dbReference>
<name>A0A6N9JHP8_9ACTN</name>
<dbReference type="PANTHER" id="PTHR43788:SF8">
    <property type="entry name" value="DNA-BINDING PROTEIN SMUBP-2"/>
    <property type="match status" value="1"/>
</dbReference>
<dbReference type="SUPFAM" id="SSF52980">
    <property type="entry name" value="Restriction endonuclease-like"/>
    <property type="match status" value="1"/>
</dbReference>
<dbReference type="Gene3D" id="3.40.50.300">
    <property type="entry name" value="P-loop containing nucleotide triphosphate hydrolases"/>
    <property type="match status" value="3"/>
</dbReference>